<dbReference type="CDD" id="cd02440">
    <property type="entry name" value="AdoMet_MTases"/>
    <property type="match status" value="1"/>
</dbReference>
<dbReference type="OrthoDB" id="9791837at2"/>
<dbReference type="Proteomes" id="UP000199481">
    <property type="component" value="Unassembled WGS sequence"/>
</dbReference>
<dbReference type="PANTHER" id="PTHR43861:SF1">
    <property type="entry name" value="TRANS-ACONITATE 2-METHYLTRANSFERASE"/>
    <property type="match status" value="1"/>
</dbReference>
<dbReference type="PANTHER" id="PTHR43861">
    <property type="entry name" value="TRANS-ACONITATE 2-METHYLTRANSFERASE-RELATED"/>
    <property type="match status" value="1"/>
</dbReference>
<gene>
    <name evidence="2" type="ORF">SAMN04487752_2291</name>
</gene>
<dbReference type="GO" id="GO:0032259">
    <property type="term" value="P:methylation"/>
    <property type="evidence" value="ECO:0007669"/>
    <property type="project" value="UniProtKB-KW"/>
</dbReference>
<dbReference type="EMBL" id="FNJW01000008">
    <property type="protein sequence ID" value="SDQ44116.1"/>
    <property type="molecule type" value="Genomic_DNA"/>
</dbReference>
<dbReference type="SUPFAM" id="SSF53335">
    <property type="entry name" value="S-adenosyl-L-methionine-dependent methyltransferases"/>
    <property type="match status" value="1"/>
</dbReference>
<accession>A0A1H1AY74</accession>
<dbReference type="InterPro" id="IPR013216">
    <property type="entry name" value="Methyltransf_11"/>
</dbReference>
<organism evidence="2 3">
    <name type="scientific">Carnobacterium viridans</name>
    <dbReference type="NCBI Taxonomy" id="174587"/>
    <lineage>
        <taxon>Bacteria</taxon>
        <taxon>Bacillati</taxon>
        <taxon>Bacillota</taxon>
        <taxon>Bacilli</taxon>
        <taxon>Lactobacillales</taxon>
        <taxon>Carnobacteriaceae</taxon>
        <taxon>Carnobacterium</taxon>
    </lineage>
</organism>
<dbReference type="AlphaFoldDB" id="A0A1H1AY74"/>
<evidence type="ECO:0000313" key="3">
    <source>
        <dbReference type="Proteomes" id="UP000199481"/>
    </source>
</evidence>
<dbReference type="GO" id="GO:0008757">
    <property type="term" value="F:S-adenosylmethionine-dependent methyltransferase activity"/>
    <property type="evidence" value="ECO:0007669"/>
    <property type="project" value="InterPro"/>
</dbReference>
<name>A0A1H1AY74_9LACT</name>
<dbReference type="Pfam" id="PF08241">
    <property type="entry name" value="Methyltransf_11"/>
    <property type="match status" value="1"/>
</dbReference>
<dbReference type="Gene3D" id="3.40.50.150">
    <property type="entry name" value="Vaccinia Virus protein VP39"/>
    <property type="match status" value="1"/>
</dbReference>
<feature type="domain" description="Methyltransferase type 11" evidence="1">
    <location>
        <begin position="54"/>
        <end position="149"/>
    </location>
</feature>
<sequence>MEQNIDAEEAIRRWDSFADTYSKNHNEQGDIHKEVFLNPTLFSLMGELKDKQVLDAGCGEGYLSRLLSKAGSNVTAVDYSLRMIEIAQERTPVDLQIKYLRGNCEKLDTLEDNSFDLIVSNMVIQDLPNYENAFREMFRLLVDGGSFIFSILHPCFVTPGSGWENNNSGEKLHWNVDRYFYEGAYEQRLGDKEKVLFFHRTLTSYVDKLTKVGFMIESIVEPKPSEIMLEKYPSFEEDLRCADFMVFKVTKLKR</sequence>
<proteinExistence type="predicted"/>
<protein>
    <submittedName>
        <fullName evidence="2">Methyltransferase domain-containing protein</fullName>
    </submittedName>
</protein>
<keyword evidence="2" id="KW-0489">Methyltransferase</keyword>
<dbReference type="RefSeq" id="WP_089978014.1">
    <property type="nucleotide sequence ID" value="NZ_CP084916.1"/>
</dbReference>
<reference evidence="3" key="1">
    <citation type="submission" date="2016-10" db="EMBL/GenBank/DDBJ databases">
        <authorList>
            <person name="Varghese N."/>
            <person name="Submissions S."/>
        </authorList>
    </citation>
    <scope>NUCLEOTIDE SEQUENCE [LARGE SCALE GENOMIC DNA]</scope>
    <source>
        <strain evidence="3">MPL-11</strain>
    </source>
</reference>
<keyword evidence="3" id="KW-1185">Reference proteome</keyword>
<evidence type="ECO:0000313" key="2">
    <source>
        <dbReference type="EMBL" id="SDQ44116.1"/>
    </source>
</evidence>
<evidence type="ECO:0000259" key="1">
    <source>
        <dbReference type="Pfam" id="PF08241"/>
    </source>
</evidence>
<dbReference type="InterPro" id="IPR029063">
    <property type="entry name" value="SAM-dependent_MTases_sf"/>
</dbReference>
<keyword evidence="2" id="KW-0808">Transferase</keyword>